<feature type="transmembrane region" description="Helical" evidence="7">
    <location>
        <begin position="269"/>
        <end position="292"/>
    </location>
</feature>
<feature type="transmembrane region" description="Helical" evidence="7">
    <location>
        <begin position="114"/>
        <end position="132"/>
    </location>
</feature>
<proteinExistence type="predicted"/>
<feature type="transmembrane region" description="Helical" evidence="7">
    <location>
        <begin position="241"/>
        <end position="257"/>
    </location>
</feature>
<comment type="subcellular location">
    <subcellularLocation>
        <location evidence="1">Cell inner membrane</location>
        <topology evidence="1">Multi-pass membrane protein</topology>
    </subcellularLocation>
</comment>
<evidence type="ECO:0000256" key="6">
    <source>
        <dbReference type="ARBA" id="ARBA00023136"/>
    </source>
</evidence>
<dbReference type="Proteomes" id="UP000030661">
    <property type="component" value="Unassembled WGS sequence"/>
</dbReference>
<feature type="transmembrane region" description="Helical" evidence="7">
    <location>
        <begin position="86"/>
        <end position="108"/>
    </location>
</feature>
<keyword evidence="3" id="KW-0997">Cell inner membrane</keyword>
<feature type="transmembrane region" description="Helical" evidence="7">
    <location>
        <begin position="312"/>
        <end position="344"/>
    </location>
</feature>
<dbReference type="InterPro" id="IPR010656">
    <property type="entry name" value="DctM"/>
</dbReference>
<evidence type="ECO:0000256" key="7">
    <source>
        <dbReference type="SAM" id="Phobius"/>
    </source>
</evidence>
<keyword evidence="5 7" id="KW-1133">Transmembrane helix</keyword>
<evidence type="ECO:0000259" key="8">
    <source>
        <dbReference type="Pfam" id="PF06808"/>
    </source>
</evidence>
<organism evidence="9">
    <name type="scientific">Vecturithrix granuli</name>
    <dbReference type="NCBI Taxonomy" id="1499967"/>
    <lineage>
        <taxon>Bacteria</taxon>
        <taxon>Candidatus Moduliflexota</taxon>
        <taxon>Candidatus Vecturitrichia</taxon>
        <taxon>Candidatus Vecturitrichales</taxon>
        <taxon>Candidatus Vecturitrichaceae</taxon>
        <taxon>Candidatus Vecturithrix</taxon>
    </lineage>
</organism>
<dbReference type="GO" id="GO:0022857">
    <property type="term" value="F:transmembrane transporter activity"/>
    <property type="evidence" value="ECO:0007669"/>
    <property type="project" value="TreeGrafter"/>
</dbReference>
<evidence type="ECO:0000256" key="4">
    <source>
        <dbReference type="ARBA" id="ARBA00022692"/>
    </source>
</evidence>
<evidence type="ECO:0000256" key="5">
    <source>
        <dbReference type="ARBA" id="ARBA00022989"/>
    </source>
</evidence>
<reference evidence="9" key="1">
    <citation type="journal article" date="2015" name="PeerJ">
        <title>First genomic representation of candidate bacterial phylum KSB3 points to enhanced environmental sensing as a trigger of wastewater bulking.</title>
        <authorList>
            <person name="Sekiguchi Y."/>
            <person name="Ohashi A."/>
            <person name="Parks D.H."/>
            <person name="Yamauchi T."/>
            <person name="Tyson G.W."/>
            <person name="Hugenholtz P."/>
        </authorList>
    </citation>
    <scope>NUCLEOTIDE SEQUENCE [LARGE SCALE GENOMIC DNA]</scope>
</reference>
<keyword evidence="2" id="KW-1003">Cell membrane</keyword>
<keyword evidence="4 7" id="KW-0812">Transmembrane</keyword>
<keyword evidence="6 7" id="KW-0472">Membrane</keyword>
<dbReference type="AlphaFoldDB" id="A0A081C5G5"/>
<dbReference type="PIRSF" id="PIRSF006066">
    <property type="entry name" value="HI0050"/>
    <property type="match status" value="1"/>
</dbReference>
<evidence type="ECO:0000256" key="2">
    <source>
        <dbReference type="ARBA" id="ARBA00022475"/>
    </source>
</evidence>
<feature type="transmembrane region" description="Helical" evidence="7">
    <location>
        <begin position="55"/>
        <end position="74"/>
    </location>
</feature>
<evidence type="ECO:0000256" key="1">
    <source>
        <dbReference type="ARBA" id="ARBA00004429"/>
    </source>
</evidence>
<dbReference type="EMBL" id="DF820471">
    <property type="protein sequence ID" value="GAK59820.1"/>
    <property type="molecule type" value="Genomic_DNA"/>
</dbReference>
<feature type="transmembrane region" description="Helical" evidence="7">
    <location>
        <begin position="169"/>
        <end position="193"/>
    </location>
</feature>
<dbReference type="PANTHER" id="PTHR33362">
    <property type="entry name" value="SIALIC ACID TRAP TRANSPORTER PERMEASE PROTEIN SIAT-RELATED"/>
    <property type="match status" value="1"/>
</dbReference>
<accession>A0A081C5G5</accession>
<evidence type="ECO:0000313" key="9">
    <source>
        <dbReference type="EMBL" id="GAK59820.1"/>
    </source>
</evidence>
<dbReference type="Pfam" id="PF06808">
    <property type="entry name" value="DctM"/>
    <property type="match status" value="1"/>
</dbReference>
<feature type="transmembrane region" description="Helical" evidence="7">
    <location>
        <begin position="214"/>
        <end position="235"/>
    </location>
</feature>
<name>A0A081C5G5_VECG1</name>
<feature type="transmembrane region" description="Helical" evidence="7">
    <location>
        <begin position="144"/>
        <end position="163"/>
    </location>
</feature>
<dbReference type="STRING" id="1499967.U27_06806"/>
<sequence>MIDPGIVLFVVFFALLLLGAPIGVAIGCAGVFTIWRESLGMPILSANFFAGIAKFPLLAIPFFILAGIIFERAGIAKRLIEFIKQLVGAMYGGLAVVTVAAALFWGAVSGSGPATVAALGMMLIPAMAATGYPKPFAAAITSASSGLAIIIPPSIAFIIYGYITGDSVAALFAAGIIPGIVVGLALAATVYIISRKRGYRGEPRTSWKAVWIALLRAFWGLLAPVIILGGIYGGIATPTEAAVVAVFYGLLVGFFIYRTMHVKDIYKILVDSAVASAVVMLIVSFAGIFSWAGQSVNVMDNAANFILSITSYPMLILILMNIVLLISGMFLDAISIYYVFLPIFIPLMEHFGWNSIWFGVLMTVNLAIGQITPPIAVNLYVGANIANISLEEISKPVIPFILASIVALAILIIFPEISLMLPRLFGYIQ</sequence>
<feature type="transmembrane region" description="Helical" evidence="7">
    <location>
        <begin position="7"/>
        <end position="35"/>
    </location>
</feature>
<dbReference type="HOGENOM" id="CLU_019824_4_1_0"/>
<keyword evidence="10" id="KW-1185">Reference proteome</keyword>
<feature type="transmembrane region" description="Helical" evidence="7">
    <location>
        <begin position="397"/>
        <end position="414"/>
    </location>
</feature>
<gene>
    <name evidence="9" type="ORF">U27_06806</name>
</gene>
<evidence type="ECO:0000256" key="3">
    <source>
        <dbReference type="ARBA" id="ARBA00022519"/>
    </source>
</evidence>
<dbReference type="NCBIfam" id="TIGR00786">
    <property type="entry name" value="dctM"/>
    <property type="match status" value="1"/>
</dbReference>
<protein>
    <submittedName>
        <fullName evidence="9">TRAP dicarboxylate transporter, DctM subunit</fullName>
    </submittedName>
</protein>
<dbReference type="InterPro" id="IPR004681">
    <property type="entry name" value="TRAP_DctM"/>
</dbReference>
<dbReference type="eggNOG" id="COG1593">
    <property type="taxonomic scope" value="Bacteria"/>
</dbReference>
<dbReference type="GO" id="GO:0005886">
    <property type="term" value="C:plasma membrane"/>
    <property type="evidence" value="ECO:0007669"/>
    <property type="project" value="UniProtKB-SubCell"/>
</dbReference>
<feature type="domain" description="TRAP C4-dicarboxylate transport system permease DctM subunit" evidence="8">
    <location>
        <begin position="9"/>
        <end position="417"/>
    </location>
</feature>
<evidence type="ECO:0000313" key="10">
    <source>
        <dbReference type="Proteomes" id="UP000030661"/>
    </source>
</evidence>